<gene>
    <name evidence="1" type="ORF">QP460_002175</name>
</gene>
<proteinExistence type="predicted"/>
<dbReference type="EMBL" id="JASOOY020000007">
    <property type="protein sequence ID" value="MEO3716399.1"/>
    <property type="molecule type" value="Genomic_DNA"/>
</dbReference>
<accession>A0AAW9STA3</accession>
<protein>
    <submittedName>
        <fullName evidence="1">Uncharacterized protein</fullName>
    </submittedName>
</protein>
<evidence type="ECO:0000313" key="1">
    <source>
        <dbReference type="EMBL" id="MEO3716399.1"/>
    </source>
</evidence>
<evidence type="ECO:0000313" key="2">
    <source>
        <dbReference type="Proteomes" id="UP001223646"/>
    </source>
</evidence>
<reference evidence="1" key="2">
    <citation type="submission" date="2024-05" db="EMBL/GenBank/DDBJ databases">
        <authorList>
            <person name="Wolfe A."/>
        </authorList>
    </citation>
    <scope>NUCLEOTIDE SEQUENCE</scope>
    <source>
        <strain evidence="1">UMB1064</strain>
    </source>
</reference>
<organism evidence="1 2">
    <name type="scientific">Corynebacterium amycolatum</name>
    <dbReference type="NCBI Taxonomy" id="43765"/>
    <lineage>
        <taxon>Bacteria</taxon>
        <taxon>Bacillati</taxon>
        <taxon>Actinomycetota</taxon>
        <taxon>Actinomycetes</taxon>
        <taxon>Mycobacteriales</taxon>
        <taxon>Corynebacteriaceae</taxon>
        <taxon>Corynebacterium</taxon>
    </lineage>
</organism>
<dbReference type="Proteomes" id="UP001223646">
    <property type="component" value="Unassembled WGS sequence"/>
</dbReference>
<dbReference type="AlphaFoldDB" id="A0AAW9STA3"/>
<sequence length="102" mass="10909">MSCSAEDIATILEALPAVTVESPLPAFEQLAGNDVNFANVGGDLNLPFGNDFLDISVTDDHSTHDSHDVEVSDFLNPETTVDKSDQRKFDFLNPSISGIGAK</sequence>
<comment type="caution">
    <text evidence="1">The sequence shown here is derived from an EMBL/GenBank/DDBJ whole genome shotgun (WGS) entry which is preliminary data.</text>
</comment>
<dbReference type="RefSeq" id="WP_016421913.1">
    <property type="nucleotide sequence ID" value="NZ_CP102778.1"/>
</dbReference>
<reference evidence="1" key="1">
    <citation type="submission" date="2023-05" db="EMBL/GenBank/DDBJ databases">
        <authorList>
            <person name="Du J."/>
        </authorList>
    </citation>
    <scope>NUCLEOTIDE SEQUENCE</scope>
    <source>
        <strain evidence="1">UMB1064</strain>
    </source>
</reference>
<name>A0AAW9STA3_CORAY</name>